<name>A0ABM9NI10_9GAMM</name>
<gene>
    <name evidence="3" type="ORF">MECH1_V1_1483</name>
</gene>
<accession>A0ABM9NI10</accession>
<keyword evidence="2" id="KW-0732">Signal</keyword>
<dbReference type="Proteomes" id="UP001497493">
    <property type="component" value="Chromosome"/>
</dbReference>
<organism evidence="3 4">
    <name type="scientific">Candidatus Methylocalor cossyra</name>
    <dbReference type="NCBI Taxonomy" id="3108543"/>
    <lineage>
        <taxon>Bacteria</taxon>
        <taxon>Pseudomonadati</taxon>
        <taxon>Pseudomonadota</taxon>
        <taxon>Gammaproteobacteria</taxon>
        <taxon>Methylococcales</taxon>
        <taxon>Methylococcaceae</taxon>
        <taxon>Candidatus Methylocalor</taxon>
    </lineage>
</organism>
<evidence type="ECO:0000256" key="2">
    <source>
        <dbReference type="SAM" id="SignalP"/>
    </source>
</evidence>
<evidence type="ECO:0000313" key="3">
    <source>
        <dbReference type="EMBL" id="CAL1240259.1"/>
    </source>
</evidence>
<feature type="chain" id="PRO_5045548925" description="Late embryogenesis abundant protein" evidence="2">
    <location>
        <begin position="21"/>
        <end position="153"/>
    </location>
</feature>
<evidence type="ECO:0000256" key="1">
    <source>
        <dbReference type="SAM" id="MobiDB-lite"/>
    </source>
</evidence>
<protein>
    <recommendedName>
        <fullName evidence="5">Late embryogenesis abundant protein</fullName>
    </recommendedName>
</protein>
<feature type="signal peptide" evidence="2">
    <location>
        <begin position="1"/>
        <end position="20"/>
    </location>
</feature>
<evidence type="ECO:0008006" key="5">
    <source>
        <dbReference type="Google" id="ProtNLM"/>
    </source>
</evidence>
<keyword evidence="4" id="KW-1185">Reference proteome</keyword>
<proteinExistence type="predicted"/>
<evidence type="ECO:0000313" key="4">
    <source>
        <dbReference type="Proteomes" id="UP001497493"/>
    </source>
</evidence>
<dbReference type="RefSeq" id="WP_348759752.1">
    <property type="nucleotide sequence ID" value="NZ_OZ026884.1"/>
</dbReference>
<reference evidence="3 4" key="1">
    <citation type="submission" date="2024-04" db="EMBL/GenBank/DDBJ databases">
        <authorList>
            <person name="Cremers G."/>
        </authorList>
    </citation>
    <scope>NUCLEOTIDE SEQUENCE [LARGE SCALE GENOMIC DNA]</scope>
    <source>
        <strain evidence="3">MeCH1-AG</strain>
    </source>
</reference>
<feature type="compositionally biased region" description="Basic residues" evidence="1">
    <location>
        <begin position="143"/>
        <end position="153"/>
    </location>
</feature>
<dbReference type="EMBL" id="OZ026884">
    <property type="protein sequence ID" value="CAL1240259.1"/>
    <property type="molecule type" value="Genomic_DNA"/>
</dbReference>
<sequence>MRLRALSLTASMIVSGTAGALDSGLDRAAKRLVKDTAQSVAPAEAVGAGDVANESIEKAKNLQESIGKAPGTLRDQAGQAVQDTARPVTEGAAAVKEGAAKAVEGAKSLGSEAAESARKAVDTGISDTPKAAEAQDAKPATKSAKRKKHGKSD</sequence>
<feature type="region of interest" description="Disordered" evidence="1">
    <location>
        <begin position="70"/>
        <end position="93"/>
    </location>
</feature>
<feature type="region of interest" description="Disordered" evidence="1">
    <location>
        <begin position="105"/>
        <end position="153"/>
    </location>
</feature>